<organism evidence="2">
    <name type="scientific">Trypanosoma vivax (strain Y486)</name>
    <dbReference type="NCBI Taxonomy" id="1055687"/>
    <lineage>
        <taxon>Eukaryota</taxon>
        <taxon>Discoba</taxon>
        <taxon>Euglenozoa</taxon>
        <taxon>Kinetoplastea</taxon>
        <taxon>Metakinetoplastina</taxon>
        <taxon>Trypanosomatida</taxon>
        <taxon>Trypanosomatidae</taxon>
        <taxon>Trypanosoma</taxon>
        <taxon>Duttonella</taxon>
    </lineage>
</organism>
<dbReference type="VEuPathDB" id="TriTrypDB:TvY486_0803690"/>
<dbReference type="EMBL" id="HE573024">
    <property type="protein sequence ID" value="CCC49761.1"/>
    <property type="molecule type" value="Genomic_DNA"/>
</dbReference>
<evidence type="ECO:0000313" key="2">
    <source>
        <dbReference type="EMBL" id="CCC49761.1"/>
    </source>
</evidence>
<feature type="region of interest" description="Disordered" evidence="1">
    <location>
        <begin position="693"/>
        <end position="724"/>
    </location>
</feature>
<reference evidence="2" key="1">
    <citation type="journal article" date="2012" name="Proc. Natl. Acad. Sci. U.S.A.">
        <title>Antigenic diversity is generated by distinct evolutionary mechanisms in African trypanosome species.</title>
        <authorList>
            <person name="Jackson A.P."/>
            <person name="Berry A."/>
            <person name="Aslett M."/>
            <person name="Allison H.C."/>
            <person name="Burton P."/>
            <person name="Vavrova-Anderson J."/>
            <person name="Brown R."/>
            <person name="Browne H."/>
            <person name="Corton N."/>
            <person name="Hauser H."/>
            <person name="Gamble J."/>
            <person name="Gilderthorp R."/>
            <person name="Marcello L."/>
            <person name="McQuillan J."/>
            <person name="Otto T.D."/>
            <person name="Quail M.A."/>
            <person name="Sanders M.J."/>
            <person name="van Tonder A."/>
            <person name="Ginger M.L."/>
            <person name="Field M.C."/>
            <person name="Barry J.D."/>
            <person name="Hertz-Fowler C."/>
            <person name="Berriman M."/>
        </authorList>
    </citation>
    <scope>NUCLEOTIDE SEQUENCE</scope>
    <source>
        <strain evidence="2">Y486</strain>
    </source>
</reference>
<gene>
    <name evidence="2" type="ORF">TVY486_0803690</name>
</gene>
<protein>
    <submittedName>
        <fullName evidence="2">Uncharacterized protein</fullName>
    </submittedName>
</protein>
<feature type="compositionally biased region" description="Polar residues" evidence="1">
    <location>
        <begin position="537"/>
        <end position="550"/>
    </location>
</feature>
<dbReference type="OMA" id="VECHEPA"/>
<evidence type="ECO:0000256" key="1">
    <source>
        <dbReference type="SAM" id="MobiDB-lite"/>
    </source>
</evidence>
<proteinExistence type="predicted"/>
<feature type="compositionally biased region" description="Basic and acidic residues" evidence="1">
    <location>
        <begin position="488"/>
        <end position="497"/>
    </location>
</feature>
<feature type="compositionally biased region" description="Low complexity" evidence="1">
    <location>
        <begin position="115"/>
        <end position="129"/>
    </location>
</feature>
<feature type="region of interest" description="Disordered" evidence="1">
    <location>
        <begin position="172"/>
        <end position="211"/>
    </location>
</feature>
<feature type="region of interest" description="Disordered" evidence="1">
    <location>
        <begin position="485"/>
        <end position="550"/>
    </location>
</feature>
<dbReference type="AlphaFoldDB" id="G0U106"/>
<name>G0U106_TRYVY</name>
<feature type="region of interest" description="Disordered" evidence="1">
    <location>
        <begin position="110"/>
        <end position="129"/>
    </location>
</feature>
<feature type="compositionally biased region" description="Polar residues" evidence="1">
    <location>
        <begin position="503"/>
        <end position="530"/>
    </location>
</feature>
<accession>G0U106</accession>
<sequence length="724" mass="77881">MDRDKSVGPWATENGRFASYYGGTGVAGRSAGASNPLLRKYQTRCVAANSQSSHSNSASSSGLLGMQRGGCKKTVAREVYLAGKRDDEVVDLCSPNPCEDRVALPRAGCNAAPGSSAGTSSSNLSHSPSELSLVEREIKELLEGYRTIVNTACCIWERPDAALASAEVPLQEPGAPSCQAKQKSERRHGAGKTSSVPAAEEGGSERNKSQEACGIGAKRACDAGDAFCSRDNSYLANVDTSLPVSSVRGDRSTEANTSTVHVHGQPGTHVPSNVGCGESAVEVSDMHGATPPARASSPIDLFAEAFTEDQLSRSFDPQWQHHQQERRRKMIMLHQQPPSRGGMPPLQSLSTNPGLRFCSNSPLLMDAIEITNNCTVDYNRLVPSCNDVVDPTWGNRAESPVPLLVGGRLSGDHRVIGNSSNNNNNYSGDNSNVSLCNVSAGHKETSVLRRSGGDGYAESDAIDYHPNGGLASSLVYRVSPMTKVRVPPSEDKQRLSHLDVSGMVSSPLNEKTPSSLKQRQSQMRSFSSGTKGKRGDSTTPEIATSAQRTENYSMRSCAVSGEQRTVPDDAQSLGDCRHFARFETLEGMAGQMSSDKRRLHKPCDAMQPQYEQLTMDRSHHLVPNRKKRCCSRRRHISSHNAVTRFHENVERCVAAVESNSRTMAALPAFADSLVGAAISDLFPAVKRRQAQLKQFQRSGSSPFSTTPVLGSNARGSQGLNGYTR</sequence>